<dbReference type="InterPro" id="IPR036890">
    <property type="entry name" value="HATPase_C_sf"/>
</dbReference>
<dbReference type="InterPro" id="IPR004105">
    <property type="entry name" value="CheA-like_dim"/>
</dbReference>
<dbReference type="InterPro" id="IPR005467">
    <property type="entry name" value="His_kinase_dom"/>
</dbReference>
<dbReference type="SMART" id="SM01231">
    <property type="entry name" value="H-kinase_dim"/>
    <property type="match status" value="1"/>
</dbReference>
<dbReference type="EC" id="2.7.13.3" evidence="2"/>
<evidence type="ECO:0000259" key="7">
    <source>
        <dbReference type="PROSITE" id="PS50109"/>
    </source>
</evidence>
<dbReference type="InterPro" id="IPR002545">
    <property type="entry name" value="CheW-lke_dom"/>
</dbReference>
<dbReference type="PROSITE" id="PS50894">
    <property type="entry name" value="HPT"/>
    <property type="match status" value="1"/>
</dbReference>
<dbReference type="Gene3D" id="1.20.120.160">
    <property type="entry name" value="HPT domain"/>
    <property type="match status" value="1"/>
</dbReference>
<sequence>MSGDNSFFEELQMDFLNESAFMLEQYEEYMMRLENSEDPAKDLTDIFRVAHSVKGGAAAVGLADLCKFAHVMEDLLDLLRSRPELVNSTVISLLLQSGDELKNRVAALQQQQGGPWDPSALTAELIAITEQLSGKASKHAHAPAPSVDEPKVEAPDDFFAQTPAAEAATPEDDLINHDLLAELLAQMSPEDQAEFHAKEAAEAALKTAIAEAAPVAAAEPAKPAPVLKVVETPVEAPAPAAKAVPAAAAKPAAAAAASGSGGGNNKNAKNATSAIKVDTGRVDSVLDAVGELVVLKNQLVHDETVRSGVNLRLEAIVDQLDKAVRELYEKTLSIRMTPLKSMFIKIQRIVRDVSLTLDKPVDLQLIGEETEVERTVFELLGDPLVHLVRNSMDHGVEKKELRQERGKPATAKVTVSAKQSGGNVIIDISDDGGGINRDKVLSKAIEKGFVPAGVDPASIPDEQVFQYIFYPGFSTADKISDLSGRGVGLDVVKSNLDKINGKINIYSKAGQGTTFRLTIPLSTAITDGIIVALDGARYILPIHSIREIVRVLPKDYTNISGAGKVASIRGLLLPVIDVSKTLGSINWTLNKKDQQLAQRRENSLSARREETMLVIIESMTGQMAFPVDDVLGQAQVVVKPITTGQDIPEVAGAAILGDGRTVLILEPGALVNNVANGRGMAA</sequence>
<evidence type="ECO:0000259" key="9">
    <source>
        <dbReference type="PROSITE" id="PS50894"/>
    </source>
</evidence>
<evidence type="ECO:0000256" key="3">
    <source>
        <dbReference type="ARBA" id="ARBA00022553"/>
    </source>
</evidence>
<keyword evidence="3 6" id="KW-0597">Phosphoprotein</keyword>
<protein>
    <recommendedName>
        <fullName evidence="2">histidine kinase</fullName>
        <ecNumber evidence="2">2.7.13.3</ecNumber>
    </recommendedName>
</protein>
<dbReference type="Proteomes" id="UP000197003">
    <property type="component" value="Chromosome"/>
</dbReference>
<dbReference type="FunFam" id="3.30.565.10:FF:000016">
    <property type="entry name" value="Chemotaxis protein CheA, putative"/>
    <property type="match status" value="1"/>
</dbReference>
<dbReference type="PRINTS" id="PR00344">
    <property type="entry name" value="BCTRLSENSOR"/>
</dbReference>
<dbReference type="InterPro" id="IPR036641">
    <property type="entry name" value="HPT_dom_sf"/>
</dbReference>
<dbReference type="PROSITE" id="PS50109">
    <property type="entry name" value="HIS_KIN"/>
    <property type="match status" value="1"/>
</dbReference>
<evidence type="ECO:0000256" key="6">
    <source>
        <dbReference type="PROSITE-ProRule" id="PRU00110"/>
    </source>
</evidence>
<dbReference type="SUPFAM" id="SSF50341">
    <property type="entry name" value="CheW-like"/>
    <property type="match status" value="1"/>
</dbReference>
<dbReference type="OrthoDB" id="5287594at2"/>
<dbReference type="SMART" id="SM00073">
    <property type="entry name" value="HPT"/>
    <property type="match status" value="1"/>
</dbReference>
<feature type="domain" description="HPt" evidence="9">
    <location>
        <begin position="4"/>
        <end position="108"/>
    </location>
</feature>
<keyword evidence="5" id="KW-0418">Kinase</keyword>
<dbReference type="InterPro" id="IPR036061">
    <property type="entry name" value="CheW-like_dom_sf"/>
</dbReference>
<dbReference type="PANTHER" id="PTHR43395:SF8">
    <property type="entry name" value="HISTIDINE KINASE"/>
    <property type="match status" value="1"/>
</dbReference>
<dbReference type="InterPro" id="IPR051315">
    <property type="entry name" value="Bact_Chemotaxis_CheA"/>
</dbReference>
<dbReference type="Gene3D" id="2.30.30.40">
    <property type="entry name" value="SH3 Domains"/>
    <property type="match status" value="1"/>
</dbReference>
<organism evidence="10 11">
    <name type="scientific">Bdellovibrio bacteriovorus</name>
    <dbReference type="NCBI Taxonomy" id="959"/>
    <lineage>
        <taxon>Bacteria</taxon>
        <taxon>Pseudomonadati</taxon>
        <taxon>Bdellovibrionota</taxon>
        <taxon>Bdellovibrionia</taxon>
        <taxon>Bdellovibrionales</taxon>
        <taxon>Pseudobdellovibrionaceae</taxon>
        <taxon>Bdellovibrio</taxon>
    </lineage>
</organism>
<dbReference type="Pfam" id="PF01584">
    <property type="entry name" value="CheW"/>
    <property type="match status" value="1"/>
</dbReference>
<reference evidence="10 11" key="1">
    <citation type="submission" date="2017-04" db="EMBL/GenBank/DDBJ databases">
        <title>Whole genome sequence of Bdellovibrio bacteriovorus strain SSB218315.</title>
        <authorList>
            <person name="Oyedara O."/>
            <person name="Rodriguez-Perez M.A."/>
        </authorList>
    </citation>
    <scope>NUCLEOTIDE SEQUENCE [LARGE SCALE GENOMIC DNA]</scope>
    <source>
        <strain evidence="10 11">SSB218315</strain>
    </source>
</reference>
<evidence type="ECO:0000259" key="8">
    <source>
        <dbReference type="PROSITE" id="PS50851"/>
    </source>
</evidence>
<dbReference type="AlphaFoldDB" id="A0A1Z3N4Q8"/>
<dbReference type="InterPro" id="IPR008207">
    <property type="entry name" value="Sig_transdc_His_kin_Hpt_dom"/>
</dbReference>
<feature type="modified residue" description="Phosphohistidine" evidence="6">
    <location>
        <position position="51"/>
    </location>
</feature>
<dbReference type="InterPro" id="IPR003594">
    <property type="entry name" value="HATPase_dom"/>
</dbReference>
<evidence type="ECO:0000256" key="2">
    <source>
        <dbReference type="ARBA" id="ARBA00012438"/>
    </source>
</evidence>
<dbReference type="PANTHER" id="PTHR43395">
    <property type="entry name" value="SENSOR HISTIDINE KINASE CHEA"/>
    <property type="match status" value="1"/>
</dbReference>
<gene>
    <name evidence="10" type="ORF">B9G79_02145</name>
</gene>
<feature type="domain" description="CheW-like" evidence="8">
    <location>
        <begin position="525"/>
        <end position="676"/>
    </location>
</feature>
<comment type="catalytic activity">
    <reaction evidence="1">
        <text>ATP + protein L-histidine = ADP + protein N-phospho-L-histidine.</text>
        <dbReference type="EC" id="2.7.13.3"/>
    </reaction>
</comment>
<dbReference type="Gene3D" id="1.10.287.560">
    <property type="entry name" value="Histidine kinase CheA-like, homodimeric domain"/>
    <property type="match status" value="1"/>
</dbReference>
<dbReference type="GO" id="GO:0000155">
    <property type="term" value="F:phosphorelay sensor kinase activity"/>
    <property type="evidence" value="ECO:0007669"/>
    <property type="project" value="InterPro"/>
</dbReference>
<feature type="domain" description="Histidine kinase" evidence="7">
    <location>
        <begin position="317"/>
        <end position="523"/>
    </location>
</feature>
<dbReference type="InterPro" id="IPR037006">
    <property type="entry name" value="CheA-like_homodim_sf"/>
</dbReference>
<dbReference type="SMART" id="SM00387">
    <property type="entry name" value="HATPase_c"/>
    <property type="match status" value="1"/>
</dbReference>
<dbReference type="CDD" id="cd00088">
    <property type="entry name" value="HPT"/>
    <property type="match status" value="1"/>
</dbReference>
<dbReference type="InterPro" id="IPR004358">
    <property type="entry name" value="Sig_transdc_His_kin-like_C"/>
</dbReference>
<dbReference type="GO" id="GO:0006935">
    <property type="term" value="P:chemotaxis"/>
    <property type="evidence" value="ECO:0007669"/>
    <property type="project" value="InterPro"/>
</dbReference>
<dbReference type="Pfam" id="PF02895">
    <property type="entry name" value="H-kinase_dim"/>
    <property type="match status" value="1"/>
</dbReference>
<dbReference type="EMBL" id="CP020946">
    <property type="protein sequence ID" value="ASD62448.1"/>
    <property type="molecule type" value="Genomic_DNA"/>
</dbReference>
<evidence type="ECO:0000256" key="1">
    <source>
        <dbReference type="ARBA" id="ARBA00000085"/>
    </source>
</evidence>
<keyword evidence="4" id="KW-0808">Transferase</keyword>
<evidence type="ECO:0000313" key="11">
    <source>
        <dbReference type="Proteomes" id="UP000197003"/>
    </source>
</evidence>
<dbReference type="Pfam" id="PF02518">
    <property type="entry name" value="HATPase_c"/>
    <property type="match status" value="1"/>
</dbReference>
<dbReference type="SMART" id="SM00260">
    <property type="entry name" value="CheW"/>
    <property type="match status" value="1"/>
</dbReference>
<dbReference type="CDD" id="cd16916">
    <property type="entry name" value="HATPase_CheA-like"/>
    <property type="match status" value="1"/>
</dbReference>
<dbReference type="SUPFAM" id="SSF47384">
    <property type="entry name" value="Homodimeric domain of signal transducing histidine kinase"/>
    <property type="match status" value="1"/>
</dbReference>
<evidence type="ECO:0000256" key="4">
    <source>
        <dbReference type="ARBA" id="ARBA00022679"/>
    </source>
</evidence>
<name>A0A1Z3N4Q8_BDEBC</name>
<dbReference type="SUPFAM" id="SSF55874">
    <property type="entry name" value="ATPase domain of HSP90 chaperone/DNA topoisomerase II/histidine kinase"/>
    <property type="match status" value="1"/>
</dbReference>
<dbReference type="RefSeq" id="WP_088564087.1">
    <property type="nucleotide sequence ID" value="NZ_CP020946.1"/>
</dbReference>
<dbReference type="Pfam" id="PF01627">
    <property type="entry name" value="Hpt"/>
    <property type="match status" value="1"/>
</dbReference>
<dbReference type="SUPFAM" id="SSF47226">
    <property type="entry name" value="Histidine-containing phosphotransfer domain, HPT domain"/>
    <property type="match status" value="1"/>
</dbReference>
<dbReference type="Gene3D" id="3.30.565.10">
    <property type="entry name" value="Histidine kinase-like ATPase, C-terminal domain"/>
    <property type="match status" value="1"/>
</dbReference>
<proteinExistence type="predicted"/>
<accession>A0A1Z3N4Q8</accession>
<dbReference type="InterPro" id="IPR036097">
    <property type="entry name" value="HisK_dim/P_sf"/>
</dbReference>
<dbReference type="PROSITE" id="PS50851">
    <property type="entry name" value="CHEW"/>
    <property type="match status" value="1"/>
</dbReference>
<evidence type="ECO:0000256" key="5">
    <source>
        <dbReference type="ARBA" id="ARBA00022777"/>
    </source>
</evidence>
<evidence type="ECO:0000313" key="10">
    <source>
        <dbReference type="EMBL" id="ASD62448.1"/>
    </source>
</evidence>
<dbReference type="GO" id="GO:0005737">
    <property type="term" value="C:cytoplasm"/>
    <property type="evidence" value="ECO:0007669"/>
    <property type="project" value="InterPro"/>
</dbReference>